<dbReference type="InterPro" id="IPR008334">
    <property type="entry name" value="5'-Nucleotdase_C"/>
</dbReference>
<gene>
    <name evidence="7" type="primary">yfkN_1</name>
    <name evidence="7" type="ORF">PAESOLCIP111_01009</name>
</gene>
<dbReference type="AlphaFoldDB" id="A0A916JYJ9"/>
<evidence type="ECO:0000259" key="5">
    <source>
        <dbReference type="Pfam" id="PF00149"/>
    </source>
</evidence>
<dbReference type="GO" id="GO:0005576">
    <property type="term" value="C:extracellular region"/>
    <property type="evidence" value="ECO:0007669"/>
    <property type="project" value="UniProtKB-SubCell"/>
</dbReference>
<evidence type="ECO:0000256" key="3">
    <source>
        <dbReference type="ARBA" id="ARBA00022729"/>
    </source>
</evidence>
<evidence type="ECO:0000259" key="6">
    <source>
        <dbReference type="Pfam" id="PF02872"/>
    </source>
</evidence>
<feature type="domain" description="5'-Nucleotidase C-terminal" evidence="6">
    <location>
        <begin position="428"/>
        <end position="587"/>
    </location>
</feature>
<organism evidence="7 8">
    <name type="scientific">Paenibacillus solanacearum</name>
    <dbReference type="NCBI Taxonomy" id="2048548"/>
    <lineage>
        <taxon>Bacteria</taxon>
        <taxon>Bacillati</taxon>
        <taxon>Bacillota</taxon>
        <taxon>Bacilli</taxon>
        <taxon>Bacillales</taxon>
        <taxon>Paenibacillaceae</taxon>
        <taxon>Paenibacillus</taxon>
    </lineage>
</organism>
<dbReference type="EMBL" id="CAJVAS010000003">
    <property type="protein sequence ID" value="CAG7607931.1"/>
    <property type="molecule type" value="Genomic_DNA"/>
</dbReference>
<evidence type="ECO:0000256" key="2">
    <source>
        <dbReference type="ARBA" id="ARBA00022525"/>
    </source>
</evidence>
<dbReference type="PANTHER" id="PTHR11575:SF24">
    <property type="entry name" value="5'-NUCLEOTIDASE"/>
    <property type="match status" value="1"/>
</dbReference>
<dbReference type="GO" id="GO:0009166">
    <property type="term" value="P:nucleotide catabolic process"/>
    <property type="evidence" value="ECO:0007669"/>
    <property type="project" value="InterPro"/>
</dbReference>
<accession>A0A916JYJ9</accession>
<dbReference type="RefSeq" id="WP_218090834.1">
    <property type="nucleotide sequence ID" value="NZ_CAJVAS010000003.1"/>
</dbReference>
<keyword evidence="8" id="KW-1185">Reference proteome</keyword>
<comment type="caution">
    <text evidence="7">The sequence shown here is derived from an EMBL/GenBank/DDBJ whole genome shotgun (WGS) entry which is preliminary data.</text>
</comment>
<dbReference type="Proteomes" id="UP000693672">
    <property type="component" value="Unassembled WGS sequence"/>
</dbReference>
<feature type="signal peptide" evidence="4">
    <location>
        <begin position="1"/>
        <end position="26"/>
    </location>
</feature>
<protein>
    <submittedName>
        <fullName evidence="7">Trifunctional nucleotide phosphoesterase protein YfkN</fullName>
    </submittedName>
</protein>
<reference evidence="7" key="1">
    <citation type="submission" date="2021-06" db="EMBL/GenBank/DDBJ databases">
        <authorList>
            <person name="Criscuolo A."/>
        </authorList>
    </citation>
    <scope>NUCLEOTIDE SEQUENCE</scope>
    <source>
        <strain evidence="7">CIP111600</strain>
    </source>
</reference>
<evidence type="ECO:0000313" key="7">
    <source>
        <dbReference type="EMBL" id="CAG7607931.1"/>
    </source>
</evidence>
<evidence type="ECO:0000256" key="4">
    <source>
        <dbReference type="SAM" id="SignalP"/>
    </source>
</evidence>
<dbReference type="Pfam" id="PF02872">
    <property type="entry name" value="5_nucleotid_C"/>
    <property type="match status" value="1"/>
</dbReference>
<feature type="domain" description="Calcineurin-like phosphoesterase" evidence="5">
    <location>
        <begin position="152"/>
        <end position="354"/>
    </location>
</feature>
<keyword evidence="3 4" id="KW-0732">Signal</keyword>
<feature type="chain" id="PRO_5036839524" evidence="4">
    <location>
        <begin position="27"/>
        <end position="623"/>
    </location>
</feature>
<evidence type="ECO:0000313" key="8">
    <source>
        <dbReference type="Proteomes" id="UP000693672"/>
    </source>
</evidence>
<keyword evidence="2" id="KW-0964">Secreted</keyword>
<sequence>MIKYRTRALLAAGVLSLSLLAGGAHAEPSQASTHASWMTGKGLLEGEAAGQLALDRRITAAEAVTLLARLQQEKLPAVPLGEHWASAALSWAVSQSLLTAEEAKSPDAALTAEQLNRLFGQAGYPIALPVSDTVTRAGLFDAIGQSMTVHVTIAHMNDTHGHITENASGGEFGYARIASILKQWRSENPNFQLFDAGDTFQGTVFVNLFQGESLPPLLKELGINVMEAGNHEFDFGAEQAVKLRSMLPYPMLGANVVKEDGEPLLDLTYRFEAGGQRFVVFGLVTPETAILTHPDNVKGIAFKDPIETAKAMVAELQGKGEHIILLSHCGIEEDREIAKQVPGIELIIGGHSHTKLTEPEVVNGTYIVQDWEYFKSLGRVDMYYLNGELVALTDMLKAYDAEVPEDPEMATRVKQISDSIDEALHVTIGHTDVLLEGDRTIVRQRESNLGNFVADAMLNRTKSIQGYEADAAITNGGGIRTEIRPGDITKKALYDMLPFPNTVVVLEARGSELKAALENGVSQAESGAGRFPQVSGLTVAWNPSNPAGSRIVEVKVGGQLLDMNKTYRIATNDFVAAGGDGYDMFKDKKAYNTGITLYELMEETISRQQTIAPKVEGRITEVK</sequence>
<dbReference type="CDD" id="cd00845">
    <property type="entry name" value="MPP_UshA_N_like"/>
    <property type="match status" value="1"/>
</dbReference>
<dbReference type="GO" id="GO:0016787">
    <property type="term" value="F:hydrolase activity"/>
    <property type="evidence" value="ECO:0007669"/>
    <property type="project" value="InterPro"/>
</dbReference>
<dbReference type="PANTHER" id="PTHR11575">
    <property type="entry name" value="5'-NUCLEOTIDASE-RELATED"/>
    <property type="match status" value="1"/>
</dbReference>
<proteinExistence type="predicted"/>
<dbReference type="InterPro" id="IPR006179">
    <property type="entry name" value="5_nucleotidase/apyrase"/>
</dbReference>
<dbReference type="Pfam" id="PF00149">
    <property type="entry name" value="Metallophos"/>
    <property type="match status" value="1"/>
</dbReference>
<evidence type="ECO:0000256" key="1">
    <source>
        <dbReference type="ARBA" id="ARBA00004613"/>
    </source>
</evidence>
<comment type="subcellular location">
    <subcellularLocation>
        <location evidence="1">Secreted</location>
    </subcellularLocation>
</comment>
<dbReference type="InterPro" id="IPR004843">
    <property type="entry name" value="Calcineurin-like_PHP"/>
</dbReference>
<name>A0A916JYJ9_9BACL</name>
<dbReference type="FunFam" id="3.90.780.10:FF:000004">
    <property type="entry name" value="UDP-sugar hydrolase, putative"/>
    <property type="match status" value="1"/>
</dbReference>